<name>A0A841RH03_9BACI</name>
<protein>
    <submittedName>
        <fullName evidence="1">Uncharacterized protein</fullName>
    </submittedName>
</protein>
<reference evidence="1 2" key="1">
    <citation type="submission" date="2020-08" db="EMBL/GenBank/DDBJ databases">
        <title>Genomic Encyclopedia of Type Strains, Phase IV (KMG-IV): sequencing the most valuable type-strain genomes for metagenomic binning, comparative biology and taxonomic classification.</title>
        <authorList>
            <person name="Goeker M."/>
        </authorList>
    </citation>
    <scope>NUCLEOTIDE SEQUENCE [LARGE SCALE GENOMIC DNA]</scope>
    <source>
        <strain evidence="1 2">DSM 11805</strain>
    </source>
</reference>
<gene>
    <name evidence="1" type="ORF">GGQ92_002242</name>
</gene>
<organism evidence="1 2">
    <name type="scientific">Gracilibacillus halotolerans</name>
    <dbReference type="NCBI Taxonomy" id="74386"/>
    <lineage>
        <taxon>Bacteria</taxon>
        <taxon>Bacillati</taxon>
        <taxon>Bacillota</taxon>
        <taxon>Bacilli</taxon>
        <taxon>Bacillales</taxon>
        <taxon>Bacillaceae</taxon>
        <taxon>Gracilibacillus</taxon>
    </lineage>
</organism>
<evidence type="ECO:0000313" key="2">
    <source>
        <dbReference type="Proteomes" id="UP000572212"/>
    </source>
</evidence>
<dbReference type="EMBL" id="JACHON010000012">
    <property type="protein sequence ID" value="MBB6513430.1"/>
    <property type="molecule type" value="Genomic_DNA"/>
</dbReference>
<comment type="caution">
    <text evidence="1">The sequence shown here is derived from an EMBL/GenBank/DDBJ whole genome shotgun (WGS) entry which is preliminary data.</text>
</comment>
<sequence length="272" mass="32082">MSNKIMYHINPVIGVPTICREVNNCPYGGESGNENHFNTYSEAQEYSKEVFKKTHRQFPSNIEEDTNEILRKIEARKRVKEDIINKLLKKDNFEIAKAIMHTDNEDVVMGVIEGEIYGGRDWTYISVALQNPYISKKFLNEALYKYPEEFDITTRRWLVLNRSLSHKDLVSIIENEDEDMTMRAVAFRNPNISKAYVSDIIYNEIDKLDRLPYSMIVHSHNRNEKTEEWKDDNFFFGTRGLTDIPAAELMAIDFVPYELKYRYEIKNEKKLR</sequence>
<dbReference type="Proteomes" id="UP000572212">
    <property type="component" value="Unassembled WGS sequence"/>
</dbReference>
<accession>A0A841RH03</accession>
<dbReference type="RefSeq" id="WP_184248595.1">
    <property type="nucleotide sequence ID" value="NZ_BAAACU010000029.1"/>
</dbReference>
<proteinExistence type="predicted"/>
<keyword evidence="2" id="KW-1185">Reference proteome</keyword>
<dbReference type="AlphaFoldDB" id="A0A841RH03"/>
<evidence type="ECO:0000313" key="1">
    <source>
        <dbReference type="EMBL" id="MBB6513430.1"/>
    </source>
</evidence>